<keyword evidence="10" id="KW-1185">Reference proteome</keyword>
<feature type="domain" description="Dipeptidylpeptidase IV N-terminal" evidence="8">
    <location>
        <begin position="118"/>
        <end position="493"/>
    </location>
</feature>
<organism evidence="9 10">
    <name type="scientific">Trichogramma kaykai</name>
    <dbReference type="NCBI Taxonomy" id="54128"/>
    <lineage>
        <taxon>Eukaryota</taxon>
        <taxon>Metazoa</taxon>
        <taxon>Ecdysozoa</taxon>
        <taxon>Arthropoda</taxon>
        <taxon>Hexapoda</taxon>
        <taxon>Insecta</taxon>
        <taxon>Pterygota</taxon>
        <taxon>Neoptera</taxon>
        <taxon>Endopterygota</taxon>
        <taxon>Hymenoptera</taxon>
        <taxon>Apocrita</taxon>
        <taxon>Proctotrupomorpha</taxon>
        <taxon>Chalcidoidea</taxon>
        <taxon>Trichogrammatidae</taxon>
        <taxon>Trichogramma</taxon>
    </lineage>
</organism>
<sequence>MTLRINWPWLKKNRLQVILASISVIILLCLIVTLSLVYGRSTDHGTTPKPSKRPYALDEVIATSFSGEGFNGTWISETEIFYRVDERLLKYDVASKTTEEIASDKIFDAVGNFRFILSPDKNYVLIRNISESVYRHSSLSIYHVYDLHNKTKKPLANGQLLSTAIWAPVGSSLAYVLKNDIYYQRISKWETRRVTFDGQLQEIYNGVPDWVYEEEVFGSDKTLWFAPNGEYLAFATFNDTQVPEAVILRYGNPGDLKNQYPTEDKFRYPKAGATNPDVTLNLIDLSDHGSTLKPLPTPVKVVGSEAILNAVRWLDNNRLIARWTNRVQNVSNLGIYSLNGQWSPLDAEKVPHGWVLFAQQAPILDKDHLLVLATRPGAESDRLGSFGHLLRYRLLDGVWDGEEDLTPGNMWVQAVHGVNDLKRVVYFTASPPNEPSQKHLYEVSLSKPRDSDPAPLCISCTIETPEGNNCTYVSVSFSTDFSHYALSCLGPDPATTRIFDYERKELHTWSANRLVRDMISKRLAPRIKDLYVESAGFNAKVRLLLPPDFDASNKYPMLVNVYAGPNSQRINDIFSVGFETYMTTSRHIIYAWIDGRGSSNKGTEMLYAVYRRLGSAELEDQINVTRKLQQKFDWIDSKRTAIWGWSYGGFSTASILTKDTGNVFKCGIAVAPVTNWIYYDSIYTERFMGLPTKEDNLQGYEDSSVMKRVERMRNKKFLLVHGTGDDNVHYQQSMALARSLEENDIMFEQVSYPDEAHALSHLLRHLYHTMDRFWGNCLGYEATKVN</sequence>
<evidence type="ECO:0000259" key="8">
    <source>
        <dbReference type="Pfam" id="PF00930"/>
    </source>
</evidence>
<evidence type="ECO:0000313" key="9">
    <source>
        <dbReference type="EMBL" id="KAL3401345.1"/>
    </source>
</evidence>
<name>A0ABD2X8J6_9HYME</name>
<dbReference type="Gene3D" id="2.140.10.30">
    <property type="entry name" value="Dipeptidylpeptidase IV, N-terminal domain"/>
    <property type="match status" value="1"/>
</dbReference>
<keyword evidence="3" id="KW-0964">Secreted</keyword>
<dbReference type="PANTHER" id="PTHR11731">
    <property type="entry name" value="PROTEASE FAMILY S9B,C DIPEPTIDYL-PEPTIDASE IV-RELATED"/>
    <property type="match status" value="1"/>
</dbReference>
<dbReference type="InterPro" id="IPR001375">
    <property type="entry name" value="Peptidase_S9_cat"/>
</dbReference>
<comment type="caution">
    <text evidence="9">The sequence shown here is derived from an EMBL/GenBank/DDBJ whole genome shotgun (WGS) entry which is preliminary data.</text>
</comment>
<evidence type="ECO:0000256" key="2">
    <source>
        <dbReference type="ARBA" id="ARBA00010036"/>
    </source>
</evidence>
<evidence type="ECO:0000256" key="6">
    <source>
        <dbReference type="ARBA" id="ARBA00072929"/>
    </source>
</evidence>
<dbReference type="EMBL" id="JBJJXI010000046">
    <property type="protein sequence ID" value="KAL3401345.1"/>
    <property type="molecule type" value="Genomic_DNA"/>
</dbReference>
<evidence type="ECO:0000256" key="3">
    <source>
        <dbReference type="ARBA" id="ARBA00022525"/>
    </source>
</evidence>
<proteinExistence type="inferred from homology"/>
<dbReference type="InterPro" id="IPR029058">
    <property type="entry name" value="AB_hydrolase_fold"/>
</dbReference>
<dbReference type="SUPFAM" id="SSF82171">
    <property type="entry name" value="DPP6 N-terminal domain-like"/>
    <property type="match status" value="1"/>
</dbReference>
<reference evidence="9 10" key="1">
    <citation type="journal article" date="2024" name="bioRxiv">
        <title>A reference genome for Trichogramma kaykai: A tiny desert-dwelling parasitoid wasp with competing sex-ratio distorters.</title>
        <authorList>
            <person name="Culotta J."/>
            <person name="Lindsey A.R."/>
        </authorList>
    </citation>
    <scope>NUCLEOTIDE SEQUENCE [LARGE SCALE GENOMIC DNA]</scope>
    <source>
        <strain evidence="9 10">KSX58</strain>
    </source>
</reference>
<dbReference type="GO" id="GO:0005576">
    <property type="term" value="C:extracellular region"/>
    <property type="evidence" value="ECO:0007669"/>
    <property type="project" value="UniProtKB-SubCell"/>
</dbReference>
<evidence type="ECO:0000256" key="5">
    <source>
        <dbReference type="ARBA" id="ARBA00023180"/>
    </source>
</evidence>
<feature type="domain" description="Peptidase S9 prolyl oligopeptidase catalytic" evidence="7">
    <location>
        <begin position="576"/>
        <end position="779"/>
    </location>
</feature>
<evidence type="ECO:0000313" key="10">
    <source>
        <dbReference type="Proteomes" id="UP001627154"/>
    </source>
</evidence>
<dbReference type="Proteomes" id="UP001627154">
    <property type="component" value="Unassembled WGS sequence"/>
</dbReference>
<dbReference type="Pfam" id="PF00326">
    <property type="entry name" value="Peptidase_S9"/>
    <property type="match status" value="1"/>
</dbReference>
<keyword evidence="5" id="KW-0325">Glycoprotein</keyword>
<evidence type="ECO:0000259" key="7">
    <source>
        <dbReference type="Pfam" id="PF00326"/>
    </source>
</evidence>
<dbReference type="InterPro" id="IPR050278">
    <property type="entry name" value="Serine_Prot_S9B/DPPIV"/>
</dbReference>
<dbReference type="SUPFAM" id="SSF53474">
    <property type="entry name" value="alpha/beta-Hydrolases"/>
    <property type="match status" value="1"/>
</dbReference>
<evidence type="ECO:0000256" key="1">
    <source>
        <dbReference type="ARBA" id="ARBA00004613"/>
    </source>
</evidence>
<protein>
    <recommendedName>
        <fullName evidence="6">Venom dipeptidyl peptidase 4</fullName>
    </recommendedName>
</protein>
<dbReference type="PANTHER" id="PTHR11731:SF154">
    <property type="entry name" value="VENOM DIPEPTIDYL PEPTIDASE 4-LIKE PROTEIN"/>
    <property type="match status" value="1"/>
</dbReference>
<accession>A0ABD2X8J6</accession>
<dbReference type="FunFam" id="3.40.50.1820:FF:000003">
    <property type="entry name" value="Dipeptidyl peptidase 4"/>
    <property type="match status" value="1"/>
</dbReference>
<dbReference type="Gene3D" id="3.40.50.1820">
    <property type="entry name" value="alpha/beta hydrolase"/>
    <property type="match status" value="1"/>
</dbReference>
<gene>
    <name evidence="9" type="ORF">TKK_005480</name>
</gene>
<evidence type="ECO:0000256" key="4">
    <source>
        <dbReference type="ARBA" id="ARBA00022729"/>
    </source>
</evidence>
<keyword evidence="4" id="KW-0732">Signal</keyword>
<dbReference type="InterPro" id="IPR002469">
    <property type="entry name" value="Peptidase_S9B_N"/>
</dbReference>
<comment type="subcellular location">
    <subcellularLocation>
        <location evidence="1">Secreted</location>
    </subcellularLocation>
</comment>
<comment type="similarity">
    <text evidence="2">Belongs to the peptidase S9B family. DPPIV subfamily.</text>
</comment>
<dbReference type="AlphaFoldDB" id="A0ABD2X8J6"/>
<dbReference type="Pfam" id="PF00930">
    <property type="entry name" value="DPPIV_N"/>
    <property type="match status" value="1"/>
</dbReference>